<dbReference type="GeneID" id="29518649"/>
<evidence type="ECO:0000313" key="2">
    <source>
        <dbReference type="EMBL" id="WFP88979.1"/>
    </source>
</evidence>
<accession>A0ABY8HBY4</accession>
<keyword evidence="1" id="KW-1133">Transmembrane helix</keyword>
<name>A0ABY8HBY4_ENSAD</name>
<feature type="transmembrane region" description="Helical" evidence="1">
    <location>
        <begin position="15"/>
        <end position="35"/>
    </location>
</feature>
<evidence type="ECO:0000256" key="1">
    <source>
        <dbReference type="SAM" id="Phobius"/>
    </source>
</evidence>
<keyword evidence="1" id="KW-0472">Membrane</keyword>
<keyword evidence="3" id="KW-1185">Reference proteome</keyword>
<organism evidence="2 3">
    <name type="scientific">Ensifer adhaerens</name>
    <name type="common">Sinorhizobium morelense</name>
    <dbReference type="NCBI Taxonomy" id="106592"/>
    <lineage>
        <taxon>Bacteria</taxon>
        <taxon>Pseudomonadati</taxon>
        <taxon>Pseudomonadota</taxon>
        <taxon>Alphaproteobacteria</taxon>
        <taxon>Hyphomicrobiales</taxon>
        <taxon>Rhizobiaceae</taxon>
        <taxon>Sinorhizobium/Ensifer group</taxon>
        <taxon>Ensifer</taxon>
    </lineage>
</organism>
<dbReference type="EMBL" id="CP121308">
    <property type="protein sequence ID" value="WFP88979.1"/>
    <property type="molecule type" value="Genomic_DNA"/>
</dbReference>
<dbReference type="RefSeq" id="WP_034792901.1">
    <property type="nucleotide sequence ID" value="NZ_CAXURO020000001.1"/>
</dbReference>
<gene>
    <name evidence="2" type="ORF">P4B07_10320</name>
</gene>
<evidence type="ECO:0000313" key="3">
    <source>
        <dbReference type="Proteomes" id="UP001214094"/>
    </source>
</evidence>
<reference evidence="2 3" key="1">
    <citation type="submission" date="2023-03" db="EMBL/GenBank/DDBJ databases">
        <title>Comparative genome and transcriptome analysis combination mining strategies for increasing vitamin B12 production of Ensifer adhaerens strain.</title>
        <authorList>
            <person name="Yongheng L."/>
        </authorList>
    </citation>
    <scope>NUCLEOTIDE SEQUENCE [LARGE SCALE GENOMIC DNA]</scope>
    <source>
        <strain evidence="2 3">Casida A-T305</strain>
    </source>
</reference>
<dbReference type="Proteomes" id="UP001214094">
    <property type="component" value="Chromosome"/>
</dbReference>
<feature type="transmembrane region" description="Helical" evidence="1">
    <location>
        <begin position="41"/>
        <end position="60"/>
    </location>
</feature>
<protein>
    <submittedName>
        <fullName evidence="2">Uncharacterized protein</fullName>
    </submittedName>
</protein>
<keyword evidence="1" id="KW-0812">Transmembrane</keyword>
<proteinExistence type="predicted"/>
<sequence>MLDTFIRHATTTLRVLWWMTIVGTATTFGTLYGWQGYGLDGAIGFGLVGFTAGAAFAALFPEICLELFGRVFLGVFRLLWD</sequence>